<evidence type="ECO:0000313" key="2">
    <source>
        <dbReference type="Proteomes" id="UP000030351"/>
    </source>
</evidence>
<comment type="caution">
    <text evidence="1">The sequence shown here is derived from an EMBL/GenBank/DDBJ whole genome shotgun (WGS) entry which is preliminary data.</text>
</comment>
<keyword evidence="2" id="KW-1185">Reference proteome</keyword>
<evidence type="ECO:0000313" key="1">
    <source>
        <dbReference type="EMBL" id="KGT95640.1"/>
    </source>
</evidence>
<gene>
    <name evidence="1" type="ORF">NG99_02585</name>
</gene>
<organism evidence="1 2">
    <name type="scientific">Erwinia typographi</name>
    <dbReference type="NCBI Taxonomy" id="371042"/>
    <lineage>
        <taxon>Bacteria</taxon>
        <taxon>Pseudomonadati</taxon>
        <taxon>Pseudomonadota</taxon>
        <taxon>Gammaproteobacteria</taxon>
        <taxon>Enterobacterales</taxon>
        <taxon>Erwiniaceae</taxon>
        <taxon>Erwinia</taxon>
    </lineage>
</organism>
<accession>A0A0A3Z9S9</accession>
<dbReference type="AlphaFoldDB" id="A0A0A3Z9S9"/>
<sequence>MVRFERKAESDDSILFKSTAGQMVMAQALWSGNDRSESDHSCNPASSCSGKQFYKRVWFMSSISTETVHGTDD</sequence>
<name>A0A0A3Z9S9_9GAMM</name>
<proteinExistence type="predicted"/>
<protein>
    <submittedName>
        <fullName evidence="1">Uncharacterized protein</fullName>
    </submittedName>
</protein>
<reference evidence="1 2" key="1">
    <citation type="submission" date="2014-10" db="EMBL/GenBank/DDBJ databases">
        <title>Genome sequence of Erwinia typographi M043b.</title>
        <authorList>
            <person name="Chan K.-G."/>
            <person name="Tan W.-S."/>
        </authorList>
    </citation>
    <scope>NUCLEOTIDE SEQUENCE [LARGE SCALE GENOMIC DNA]</scope>
    <source>
        <strain evidence="1 2">M043b</strain>
    </source>
</reference>
<dbReference type="EMBL" id="JRUQ01000008">
    <property type="protein sequence ID" value="KGT95640.1"/>
    <property type="molecule type" value="Genomic_DNA"/>
</dbReference>
<dbReference type="Proteomes" id="UP000030351">
    <property type="component" value="Unassembled WGS sequence"/>
</dbReference>